<sequence>MSDGDPDTQPRSNLETEPTPGTEPSLREKNRLLALSADVGRALTTRHTLPDMLRGCAEALVAHLDAAFARIWTLNAPENMLELRASAGIYTHLDGDHGRIPIGAFKIGLIAQERKPHLTNSVIGDPRVLHQDWAIREGMVSFAGYPLIVEERVVGVVAIFARVALPEQTLQALGAVADQIAVGIDRKRTEEALRASESRYRAAIAHAAVGVTLADMEDRCLETNAAFCNIVGYSEEELICKDFQSFTYPEDRAASIAQMDRLRGGEIPHFVMEKRYVRKDGRVVWVQNSVALVRDADGNPESTVALTEDISERKEAAARQRRMLRDVLASVTEGRLVLCQQVEELPPPLADAAPLIPLSSLGGLSELRQAARDAARKAGHPEDRVADLTIAVSEAGMNTIVHAHAGEALVSTGVGGGVQVRIQDHGAGITLENIPNAALKKGFTTAGTLGQGMKMMLETVDRVYLLTGESGTTVVIEQDRAPTP</sequence>
<protein>
    <submittedName>
        <fullName evidence="2">Uncharacterized protein</fullName>
    </submittedName>
</protein>
<evidence type="ECO:0000313" key="3">
    <source>
        <dbReference type="Proteomes" id="UP000287394"/>
    </source>
</evidence>
<dbReference type="InterPro" id="IPR035965">
    <property type="entry name" value="PAS-like_dom_sf"/>
</dbReference>
<accession>A0A402D6P6</accession>
<gene>
    <name evidence="2" type="ORF">CCAX7_26710</name>
</gene>
<dbReference type="KEGG" id="ccot:CCAX7_26710"/>
<dbReference type="RefSeq" id="WP_119325122.1">
    <property type="nucleotide sequence ID" value="NZ_AP025739.1"/>
</dbReference>
<dbReference type="Pfam" id="PF13185">
    <property type="entry name" value="GAF_2"/>
    <property type="match status" value="1"/>
</dbReference>
<name>A0A402D6P6_9BACT</name>
<dbReference type="InterPro" id="IPR052155">
    <property type="entry name" value="Biofilm_reg_signaling"/>
</dbReference>
<dbReference type="SMART" id="SM00091">
    <property type="entry name" value="PAS"/>
    <property type="match status" value="1"/>
</dbReference>
<evidence type="ECO:0000313" key="2">
    <source>
        <dbReference type="EMBL" id="BDI30620.1"/>
    </source>
</evidence>
<dbReference type="PANTHER" id="PTHR44757">
    <property type="entry name" value="DIGUANYLATE CYCLASE DGCP"/>
    <property type="match status" value="1"/>
</dbReference>
<dbReference type="Proteomes" id="UP000287394">
    <property type="component" value="Chromosome"/>
</dbReference>
<organism evidence="2 3">
    <name type="scientific">Capsulimonas corticalis</name>
    <dbReference type="NCBI Taxonomy" id="2219043"/>
    <lineage>
        <taxon>Bacteria</taxon>
        <taxon>Bacillati</taxon>
        <taxon>Armatimonadota</taxon>
        <taxon>Armatimonadia</taxon>
        <taxon>Capsulimonadales</taxon>
        <taxon>Capsulimonadaceae</taxon>
        <taxon>Capsulimonas</taxon>
    </lineage>
</organism>
<dbReference type="AlphaFoldDB" id="A0A402D6P6"/>
<dbReference type="InterPro" id="IPR003018">
    <property type="entry name" value="GAF"/>
</dbReference>
<dbReference type="OrthoDB" id="5489996at2"/>
<dbReference type="SMART" id="SM00065">
    <property type="entry name" value="GAF"/>
    <property type="match status" value="1"/>
</dbReference>
<dbReference type="CDD" id="cd00130">
    <property type="entry name" value="PAS"/>
    <property type="match status" value="1"/>
</dbReference>
<dbReference type="Gene3D" id="3.30.450.20">
    <property type="entry name" value="PAS domain"/>
    <property type="match status" value="1"/>
</dbReference>
<keyword evidence="3" id="KW-1185">Reference proteome</keyword>
<dbReference type="PANTHER" id="PTHR44757:SF2">
    <property type="entry name" value="BIOFILM ARCHITECTURE MAINTENANCE PROTEIN MBAA"/>
    <property type="match status" value="1"/>
</dbReference>
<dbReference type="InterPro" id="IPR036890">
    <property type="entry name" value="HATPase_C_sf"/>
</dbReference>
<evidence type="ECO:0000256" key="1">
    <source>
        <dbReference type="SAM" id="MobiDB-lite"/>
    </source>
</evidence>
<dbReference type="SUPFAM" id="SSF55874">
    <property type="entry name" value="ATPase domain of HSP90 chaperone/DNA topoisomerase II/histidine kinase"/>
    <property type="match status" value="1"/>
</dbReference>
<dbReference type="InterPro" id="IPR000014">
    <property type="entry name" value="PAS"/>
</dbReference>
<dbReference type="Gene3D" id="3.30.565.10">
    <property type="entry name" value="Histidine kinase-like ATPase, C-terminal domain"/>
    <property type="match status" value="1"/>
</dbReference>
<proteinExistence type="predicted"/>
<dbReference type="InterPro" id="IPR001610">
    <property type="entry name" value="PAC"/>
</dbReference>
<dbReference type="PROSITE" id="PS50113">
    <property type="entry name" value="PAC"/>
    <property type="match status" value="1"/>
</dbReference>
<feature type="region of interest" description="Disordered" evidence="1">
    <location>
        <begin position="1"/>
        <end position="28"/>
    </location>
</feature>
<dbReference type="NCBIfam" id="TIGR00229">
    <property type="entry name" value="sensory_box"/>
    <property type="match status" value="1"/>
</dbReference>
<dbReference type="SUPFAM" id="SSF55785">
    <property type="entry name" value="PYP-like sensor domain (PAS domain)"/>
    <property type="match status" value="1"/>
</dbReference>
<dbReference type="PROSITE" id="PS50112">
    <property type="entry name" value="PAS"/>
    <property type="match status" value="1"/>
</dbReference>
<dbReference type="SMART" id="SM00086">
    <property type="entry name" value="PAC"/>
    <property type="match status" value="1"/>
</dbReference>
<dbReference type="InterPro" id="IPR029016">
    <property type="entry name" value="GAF-like_dom_sf"/>
</dbReference>
<dbReference type="InterPro" id="IPR003594">
    <property type="entry name" value="HATPase_dom"/>
</dbReference>
<dbReference type="Pfam" id="PF08447">
    <property type="entry name" value="PAS_3"/>
    <property type="match status" value="1"/>
</dbReference>
<dbReference type="InterPro" id="IPR000700">
    <property type="entry name" value="PAS-assoc_C"/>
</dbReference>
<dbReference type="EMBL" id="AP025739">
    <property type="protein sequence ID" value="BDI30620.1"/>
    <property type="molecule type" value="Genomic_DNA"/>
</dbReference>
<dbReference type="Gene3D" id="3.30.450.40">
    <property type="match status" value="1"/>
</dbReference>
<dbReference type="Pfam" id="PF13581">
    <property type="entry name" value="HATPase_c_2"/>
    <property type="match status" value="1"/>
</dbReference>
<dbReference type="InterPro" id="IPR013655">
    <property type="entry name" value="PAS_fold_3"/>
</dbReference>
<dbReference type="SUPFAM" id="SSF55781">
    <property type="entry name" value="GAF domain-like"/>
    <property type="match status" value="1"/>
</dbReference>
<reference evidence="2 3" key="1">
    <citation type="journal article" date="2019" name="Int. J. Syst. Evol. Microbiol.">
        <title>Capsulimonas corticalis gen. nov., sp. nov., an aerobic capsulated bacterium, of a novel bacterial order, Capsulimonadales ord. nov., of the class Armatimonadia of the phylum Armatimonadetes.</title>
        <authorList>
            <person name="Li J."/>
            <person name="Kudo C."/>
            <person name="Tonouchi A."/>
        </authorList>
    </citation>
    <scope>NUCLEOTIDE SEQUENCE [LARGE SCALE GENOMIC DNA]</scope>
    <source>
        <strain evidence="2 3">AX-7</strain>
    </source>
</reference>